<dbReference type="AlphaFoldDB" id="A0A9P4WRL2"/>
<sequence>MKTNLQEDGLVLVRRFTDELKGETTLERAAISAQEQDNANEKALRRRRMEALYRDPGRDPSEFSLHEMEAARLALQKAYTQLERDEKPSTLAKHRFSRNTPSPRATANEAVVNAFAHDFKSLQAVVEKFETNWKGNQNNVGQRFRKVCQKLDDHKAAFAVFPSQDMYTSALCGSLALIVGAAVNHNDVADKLSDMVVEISEKATRAAKMVMIYPTKNFRELFSDLYAQVFLFYRDVILWYAKSKATKALDSFNANLIKPYEKAAARIESLVVEIFREADVAGAAKMSVFVEDYGERLLDQRRQYTDDDDLRFAGRQSQRLMLLMHETAYLESETSREPERLRIEPAKEEGSRIIENDVLDRASARELGEVLSHFVVGTEGPSLFRDGKFWLPEANISNKLGDWIGSDTELSTLWITSPIPSREFPGSRAGALVALVAAWESRLPIISHFCLRPYAGSLAKGRNVEQVGLIGLVYSLIIQLLQFNVKDDVFEVPKQRFDNMDGSYDSWPEALLLLRDLLRTTPQVQRCIIDGLNDLCFSSGAEWCGAFLGMLFEHQKASPYKFKILLTTTGLSRVLSDFVTIEDKVLVQRGAKEVIRGGKWLTAVGK</sequence>
<accession>A0A9P4WRL2</accession>
<dbReference type="PANTHER" id="PTHR40619">
    <property type="entry name" value="FUNGAL STAND N-TERMINAL GOODBYE DOMAIN-CONTAINING PROTEIN"/>
    <property type="match status" value="1"/>
</dbReference>
<evidence type="ECO:0000256" key="1">
    <source>
        <dbReference type="SAM" id="MobiDB-lite"/>
    </source>
</evidence>
<proteinExistence type="predicted"/>
<evidence type="ECO:0000259" key="2">
    <source>
        <dbReference type="Pfam" id="PF24809"/>
    </source>
</evidence>
<dbReference type="Pfam" id="PF24809">
    <property type="entry name" value="DUF7708"/>
    <property type="match status" value="1"/>
</dbReference>
<dbReference type="Proteomes" id="UP000758155">
    <property type="component" value="Unassembled WGS sequence"/>
</dbReference>
<dbReference type="OrthoDB" id="4840035at2759"/>
<feature type="domain" description="DUF7708" evidence="2">
    <location>
        <begin position="144"/>
        <end position="285"/>
    </location>
</feature>
<keyword evidence="4" id="KW-1185">Reference proteome</keyword>
<dbReference type="PANTHER" id="PTHR40619:SF3">
    <property type="entry name" value="FUNGAL STAND N-TERMINAL GOODBYE DOMAIN-CONTAINING PROTEIN"/>
    <property type="match status" value="1"/>
</dbReference>
<organism evidence="3 4">
    <name type="scientific">Didymella heteroderae</name>
    <dbReference type="NCBI Taxonomy" id="1769908"/>
    <lineage>
        <taxon>Eukaryota</taxon>
        <taxon>Fungi</taxon>
        <taxon>Dikarya</taxon>
        <taxon>Ascomycota</taxon>
        <taxon>Pezizomycotina</taxon>
        <taxon>Dothideomycetes</taxon>
        <taxon>Pleosporomycetidae</taxon>
        <taxon>Pleosporales</taxon>
        <taxon>Pleosporineae</taxon>
        <taxon>Didymellaceae</taxon>
        <taxon>Didymella</taxon>
    </lineage>
</organism>
<evidence type="ECO:0000313" key="3">
    <source>
        <dbReference type="EMBL" id="KAF3039788.1"/>
    </source>
</evidence>
<dbReference type="InterPro" id="IPR056125">
    <property type="entry name" value="DUF7708"/>
</dbReference>
<protein>
    <recommendedName>
        <fullName evidence="2">DUF7708 domain-containing protein</fullName>
    </recommendedName>
</protein>
<gene>
    <name evidence="3" type="ORF">E8E12_009144</name>
</gene>
<comment type="caution">
    <text evidence="3">The sequence shown here is derived from an EMBL/GenBank/DDBJ whole genome shotgun (WGS) entry which is preliminary data.</text>
</comment>
<feature type="region of interest" description="Disordered" evidence="1">
    <location>
        <begin position="83"/>
        <end position="104"/>
    </location>
</feature>
<dbReference type="EMBL" id="SWKV01000029">
    <property type="protein sequence ID" value="KAF3039788.1"/>
    <property type="molecule type" value="Genomic_DNA"/>
</dbReference>
<reference evidence="3" key="1">
    <citation type="submission" date="2019-04" db="EMBL/GenBank/DDBJ databases">
        <title>Sequencing of skin fungus with MAO and IRED activity.</title>
        <authorList>
            <person name="Marsaioli A.J."/>
            <person name="Bonatto J.M.C."/>
            <person name="Reis Junior O."/>
        </authorList>
    </citation>
    <scope>NUCLEOTIDE SEQUENCE</scope>
    <source>
        <strain evidence="3">28M1</strain>
    </source>
</reference>
<evidence type="ECO:0000313" key="4">
    <source>
        <dbReference type="Proteomes" id="UP000758155"/>
    </source>
</evidence>
<name>A0A9P4WRL2_9PLEO</name>